<feature type="domain" description="PBP" evidence="10">
    <location>
        <begin position="225"/>
        <end position="465"/>
    </location>
</feature>
<reference evidence="11 12" key="1">
    <citation type="submission" date="2024-04" db="EMBL/GenBank/DDBJ databases">
        <title>draft genome sequnece of Paenibacillus filicis.</title>
        <authorList>
            <person name="Kim D.-U."/>
        </authorList>
    </citation>
    <scope>NUCLEOTIDE SEQUENCE [LARGE SCALE GENOMIC DNA]</scope>
    <source>
        <strain evidence="11 12">KACC14197</strain>
    </source>
</reference>
<dbReference type="EMBL" id="JBBPCC010000024">
    <property type="protein sequence ID" value="MEK8131825.1"/>
    <property type="molecule type" value="Genomic_DNA"/>
</dbReference>
<dbReference type="SUPFAM" id="SSF53850">
    <property type="entry name" value="Periplasmic binding protein-like II"/>
    <property type="match status" value="1"/>
</dbReference>
<comment type="caution">
    <text evidence="11">The sequence shown here is derived from an EMBL/GenBank/DDBJ whole genome shotgun (WGS) entry which is preliminary data.</text>
</comment>
<feature type="transmembrane region" description="Helical" evidence="9">
    <location>
        <begin position="190"/>
        <end position="211"/>
    </location>
</feature>
<keyword evidence="5" id="KW-0813">Transport</keyword>
<feature type="transmembrane region" description="Helical" evidence="9">
    <location>
        <begin position="158"/>
        <end position="178"/>
    </location>
</feature>
<dbReference type="PANTHER" id="PTHR30570">
    <property type="entry name" value="PERIPLASMIC PHOSPHATE BINDING COMPONENT OF PHOSPHATE ABC TRANSPORTER"/>
    <property type="match status" value="1"/>
</dbReference>
<evidence type="ECO:0000256" key="4">
    <source>
        <dbReference type="ARBA" id="ARBA00011529"/>
    </source>
</evidence>
<evidence type="ECO:0000313" key="11">
    <source>
        <dbReference type="EMBL" id="MEK8131825.1"/>
    </source>
</evidence>
<keyword evidence="8" id="KW-0449">Lipoprotein</keyword>
<name>A0ABU9DSG4_9BACL</name>
<comment type="subunit">
    <text evidence="4">The complex is composed of two ATP-binding proteins (PstB), two transmembrane proteins (PstC and PstA) and a solute-binding protein (PstS).</text>
</comment>
<evidence type="ECO:0000313" key="12">
    <source>
        <dbReference type="Proteomes" id="UP001469365"/>
    </source>
</evidence>
<evidence type="ECO:0000256" key="3">
    <source>
        <dbReference type="ARBA" id="ARBA00008725"/>
    </source>
</evidence>
<protein>
    <submittedName>
        <fullName evidence="11">Substrate-binding domain-containing protein</fullName>
    </submittedName>
</protein>
<dbReference type="RefSeq" id="WP_341418956.1">
    <property type="nucleotide sequence ID" value="NZ_JBBPCC010000024.1"/>
</dbReference>
<feature type="transmembrane region" description="Helical" evidence="9">
    <location>
        <begin position="127"/>
        <end position="146"/>
    </location>
</feature>
<dbReference type="PANTHER" id="PTHR30570:SF1">
    <property type="entry name" value="PHOSPHATE-BINDING PROTEIN PSTS"/>
    <property type="match status" value="1"/>
</dbReference>
<evidence type="ECO:0000256" key="2">
    <source>
        <dbReference type="ARBA" id="ARBA00004193"/>
    </source>
</evidence>
<comment type="subcellular location">
    <subcellularLocation>
        <location evidence="2">Cell membrane</location>
        <topology evidence="2">Lipid-anchor</topology>
    </subcellularLocation>
</comment>
<comment type="function">
    <text evidence="1">Part of the ABC transporter complex PstSACB involved in phosphate import.</text>
</comment>
<sequence length="482" mass="52731">MNEESAASKSGTLRSALAALLSVCGWGMFFLVAYVLLTLLFGILVEFHVDYFTGTTWADSSVLAVTGLYVSLIAMIFVSYGVAVSVRGKGGLWRQAVAVSSVALLSLIIWLPIYFSVKGSTSELGGAPWFLFSVYSFWAMPVTELLRYYIPDPGRVKVIGLLLSFVPTVSAWIGMGLVHIYRSRISVRKLLARAALVPVGLAVVFVISLLLPRQQAFSLESFPSIDGATAAIPFAQITMQRLTGINKPYIAEKAIRFNTTHNAYVNLIEKRADLILAAGPSAEEEQLAKQNGVQMKLTPLGKDAFIFLVHRENGISGLSVQQIQDIYAGKVHSWSEVGGDDNRIVAFQREANSGSQTYMESKVMKGLKLADPPMERKSSGMGGLIDAVADYSNSKQAIGYSFYYFASQMYKRDNVRFVPINGVEPNHANIRNGQYPYTALLYAVTRSDEPADSPAGRLLTWLQSEEGRRAVADGGFVPLTEK</sequence>
<feature type="transmembrane region" description="Helical" evidence="9">
    <location>
        <begin position="16"/>
        <end position="43"/>
    </location>
</feature>
<keyword evidence="5" id="KW-0592">Phosphate transport</keyword>
<organism evidence="11 12">
    <name type="scientific">Paenibacillus filicis</name>
    <dbReference type="NCBI Taxonomy" id="669464"/>
    <lineage>
        <taxon>Bacteria</taxon>
        <taxon>Bacillati</taxon>
        <taxon>Bacillota</taxon>
        <taxon>Bacilli</taxon>
        <taxon>Bacillales</taxon>
        <taxon>Paenibacillaceae</taxon>
        <taxon>Paenibacillus</taxon>
    </lineage>
</organism>
<evidence type="ECO:0000256" key="9">
    <source>
        <dbReference type="SAM" id="Phobius"/>
    </source>
</evidence>
<keyword evidence="9" id="KW-0472">Membrane</keyword>
<keyword evidence="7" id="KW-0564">Palmitate</keyword>
<proteinExistence type="inferred from homology"/>
<keyword evidence="9" id="KW-1133">Transmembrane helix</keyword>
<accession>A0ABU9DSG4</accession>
<feature type="transmembrane region" description="Helical" evidence="9">
    <location>
        <begin position="96"/>
        <end position="115"/>
    </location>
</feature>
<evidence type="ECO:0000259" key="10">
    <source>
        <dbReference type="Pfam" id="PF12849"/>
    </source>
</evidence>
<evidence type="ECO:0000256" key="7">
    <source>
        <dbReference type="ARBA" id="ARBA00023139"/>
    </source>
</evidence>
<comment type="similarity">
    <text evidence="3">Belongs to the PstS family.</text>
</comment>
<evidence type="ECO:0000256" key="8">
    <source>
        <dbReference type="ARBA" id="ARBA00023288"/>
    </source>
</evidence>
<evidence type="ECO:0000256" key="6">
    <source>
        <dbReference type="ARBA" id="ARBA00022729"/>
    </source>
</evidence>
<dbReference type="InterPro" id="IPR050811">
    <property type="entry name" value="Phosphate_ABC_transporter"/>
</dbReference>
<dbReference type="Proteomes" id="UP001469365">
    <property type="component" value="Unassembled WGS sequence"/>
</dbReference>
<keyword evidence="12" id="KW-1185">Reference proteome</keyword>
<dbReference type="Pfam" id="PF12849">
    <property type="entry name" value="PBP_like_2"/>
    <property type="match status" value="1"/>
</dbReference>
<gene>
    <name evidence="11" type="ORF">WMW72_28350</name>
</gene>
<dbReference type="InterPro" id="IPR024370">
    <property type="entry name" value="PBP_domain"/>
</dbReference>
<keyword evidence="6" id="KW-0732">Signal</keyword>
<evidence type="ECO:0000256" key="5">
    <source>
        <dbReference type="ARBA" id="ARBA00022592"/>
    </source>
</evidence>
<dbReference type="Gene3D" id="3.40.190.10">
    <property type="entry name" value="Periplasmic binding protein-like II"/>
    <property type="match status" value="2"/>
</dbReference>
<keyword evidence="9" id="KW-0812">Transmembrane</keyword>
<evidence type="ECO:0000256" key="1">
    <source>
        <dbReference type="ARBA" id="ARBA00002841"/>
    </source>
</evidence>
<feature type="transmembrane region" description="Helical" evidence="9">
    <location>
        <begin position="63"/>
        <end position="84"/>
    </location>
</feature>